<dbReference type="PROSITE" id="PS51197">
    <property type="entry name" value="HTH_RRF2_2"/>
    <property type="match status" value="1"/>
</dbReference>
<sequence>MNNGRFAIATHILVLLCKNERELLSSDYIASSININPVLVRKEISVLKKAGVVSSKEGKNGGCYLAKKASDINLGFIFKLVFPKSILSLAKNTPNPKCPVGKKINGHLENLYSEAEQAMLQKLSNINLKDFCKKFD</sequence>
<dbReference type="SUPFAM" id="SSF46785">
    <property type="entry name" value="Winged helix' DNA-binding domain"/>
    <property type="match status" value="1"/>
</dbReference>
<dbReference type="InterPro" id="IPR000944">
    <property type="entry name" value="Tscrpt_reg_Rrf2"/>
</dbReference>
<dbReference type="PANTHER" id="PTHR33221:SF15">
    <property type="entry name" value="HTH-TYPE TRANSCRIPTIONAL REGULATOR YWGB-RELATED"/>
    <property type="match status" value="1"/>
</dbReference>
<evidence type="ECO:0000313" key="2">
    <source>
        <dbReference type="Proteomes" id="UP000283433"/>
    </source>
</evidence>
<organism evidence="1 2">
    <name type="scientific">Pelobium manganitolerans</name>
    <dbReference type="NCBI Taxonomy" id="1842495"/>
    <lineage>
        <taxon>Bacteria</taxon>
        <taxon>Pseudomonadati</taxon>
        <taxon>Bacteroidota</taxon>
        <taxon>Sphingobacteriia</taxon>
        <taxon>Sphingobacteriales</taxon>
        <taxon>Sphingobacteriaceae</taxon>
        <taxon>Pelobium</taxon>
    </lineage>
</organism>
<dbReference type="Gene3D" id="1.10.10.10">
    <property type="entry name" value="Winged helix-like DNA-binding domain superfamily/Winged helix DNA-binding domain"/>
    <property type="match status" value="1"/>
</dbReference>
<dbReference type="AlphaFoldDB" id="A0A419S2J0"/>
<name>A0A419S2J0_9SPHI</name>
<evidence type="ECO:0000313" key="1">
    <source>
        <dbReference type="EMBL" id="RKD13199.1"/>
    </source>
</evidence>
<proteinExistence type="predicted"/>
<dbReference type="InterPro" id="IPR036390">
    <property type="entry name" value="WH_DNA-bd_sf"/>
</dbReference>
<dbReference type="Proteomes" id="UP000283433">
    <property type="component" value="Unassembled WGS sequence"/>
</dbReference>
<comment type="caution">
    <text evidence="1">The sequence shown here is derived from an EMBL/GenBank/DDBJ whole genome shotgun (WGS) entry which is preliminary data.</text>
</comment>
<keyword evidence="2" id="KW-1185">Reference proteome</keyword>
<dbReference type="GO" id="GO:0003700">
    <property type="term" value="F:DNA-binding transcription factor activity"/>
    <property type="evidence" value="ECO:0007669"/>
    <property type="project" value="TreeGrafter"/>
</dbReference>
<dbReference type="PANTHER" id="PTHR33221">
    <property type="entry name" value="WINGED HELIX-TURN-HELIX TRANSCRIPTIONAL REGULATOR, RRF2 FAMILY"/>
    <property type="match status" value="1"/>
</dbReference>
<dbReference type="RefSeq" id="WP_120182850.1">
    <property type="nucleotide sequence ID" value="NZ_CBINCU010000009.1"/>
</dbReference>
<protein>
    <submittedName>
        <fullName evidence="1">Rrf2 family transcriptional regulator</fullName>
    </submittedName>
</protein>
<dbReference type="OrthoDB" id="213028at2"/>
<dbReference type="GO" id="GO:0005829">
    <property type="term" value="C:cytosol"/>
    <property type="evidence" value="ECO:0007669"/>
    <property type="project" value="TreeGrafter"/>
</dbReference>
<dbReference type="Pfam" id="PF02082">
    <property type="entry name" value="Rrf2"/>
    <property type="match status" value="1"/>
</dbReference>
<reference evidence="1 2" key="1">
    <citation type="submission" date="2016-07" db="EMBL/GenBank/DDBJ databases">
        <title>Genome of Pelobium manganitolerans.</title>
        <authorList>
            <person name="Wu S."/>
            <person name="Wang G."/>
        </authorList>
    </citation>
    <scope>NUCLEOTIDE SEQUENCE [LARGE SCALE GENOMIC DNA]</scope>
    <source>
        <strain evidence="1 2">YS-25</strain>
    </source>
</reference>
<dbReference type="InterPro" id="IPR036388">
    <property type="entry name" value="WH-like_DNA-bd_sf"/>
</dbReference>
<accession>A0A419S2J0</accession>
<gene>
    <name evidence="1" type="ORF">BCY91_10265</name>
</gene>
<dbReference type="EMBL" id="MBTA01000028">
    <property type="protein sequence ID" value="RKD13199.1"/>
    <property type="molecule type" value="Genomic_DNA"/>
</dbReference>